<keyword evidence="2" id="KW-1185">Reference proteome</keyword>
<gene>
    <name evidence="1" type="ORF">CEV33_3316</name>
</gene>
<evidence type="ECO:0000313" key="1">
    <source>
        <dbReference type="EMBL" id="OYR08322.1"/>
    </source>
</evidence>
<organism evidence="1 2">
    <name type="scientific">Brucella grignonensis</name>
    <dbReference type="NCBI Taxonomy" id="94627"/>
    <lineage>
        <taxon>Bacteria</taxon>
        <taxon>Pseudomonadati</taxon>
        <taxon>Pseudomonadota</taxon>
        <taxon>Alphaproteobacteria</taxon>
        <taxon>Hyphomicrobiales</taxon>
        <taxon>Brucellaceae</taxon>
        <taxon>Brucella/Ochrobactrum group</taxon>
        <taxon>Brucella</taxon>
    </lineage>
</organism>
<evidence type="ECO:0000313" key="2">
    <source>
        <dbReference type="Proteomes" id="UP000216478"/>
    </source>
</evidence>
<dbReference type="Proteomes" id="UP000216478">
    <property type="component" value="Unassembled WGS sequence"/>
</dbReference>
<name>A0A256F0F4_9HYPH</name>
<comment type="caution">
    <text evidence="1">The sequence shown here is derived from an EMBL/GenBank/DDBJ whole genome shotgun (WGS) entry which is preliminary data.</text>
</comment>
<dbReference type="EMBL" id="NNRL01000167">
    <property type="protein sequence ID" value="OYR08322.1"/>
    <property type="molecule type" value="Genomic_DNA"/>
</dbReference>
<protein>
    <submittedName>
        <fullName evidence="1">Uncharacterized protein</fullName>
    </submittedName>
</protein>
<proteinExistence type="predicted"/>
<dbReference type="AlphaFoldDB" id="A0A256F0F4"/>
<accession>A0A256F0F4</accession>
<sequence length="45" mass="5110">MIERDRLEGSSLFDPYTVSSPNLLPSARFPVEVVQPLHCQLLPEK</sequence>
<reference evidence="1 2" key="1">
    <citation type="submission" date="2017-07" db="EMBL/GenBank/DDBJ databases">
        <title>Phylogenetic study on the rhizospheric bacterium Ochrobactrum sp. A44.</title>
        <authorList>
            <person name="Krzyzanowska D.M."/>
            <person name="Ossowicki A."/>
            <person name="Rajewska M."/>
            <person name="Maciag T."/>
            <person name="Kaczynski Z."/>
            <person name="Czerwicka M."/>
            <person name="Jafra S."/>
        </authorList>
    </citation>
    <scope>NUCLEOTIDE SEQUENCE [LARGE SCALE GENOMIC DNA]</scope>
    <source>
        <strain evidence="1 2">OgA9a</strain>
    </source>
</reference>